<feature type="transmembrane region" description="Helical" evidence="2">
    <location>
        <begin position="257"/>
        <end position="277"/>
    </location>
</feature>
<dbReference type="PANTHER" id="PTHR19346">
    <property type="entry name" value="SUGAR PHOSPHATE TRANSPORTER DOMAIN-CONTAINING PROTEIN"/>
    <property type="match status" value="1"/>
</dbReference>
<dbReference type="InterPro" id="IPR026505">
    <property type="entry name" value="Solute_c_fam_35_mem_F3/F4"/>
</dbReference>
<reference evidence="3 4" key="1">
    <citation type="journal article" date="2016" name="Nat. Commun.">
        <title>Extremotolerant tardigrade genome and improved radiotolerance of human cultured cells by tardigrade-unique protein.</title>
        <authorList>
            <person name="Hashimoto T."/>
            <person name="Horikawa D.D."/>
            <person name="Saito Y."/>
            <person name="Kuwahara H."/>
            <person name="Kozuka-Hata H."/>
            <person name="Shin-I T."/>
            <person name="Minakuchi Y."/>
            <person name="Ohishi K."/>
            <person name="Motoyama A."/>
            <person name="Aizu T."/>
            <person name="Enomoto A."/>
            <person name="Kondo K."/>
            <person name="Tanaka S."/>
            <person name="Hara Y."/>
            <person name="Koshikawa S."/>
            <person name="Sagara H."/>
            <person name="Miura T."/>
            <person name="Yokobori S."/>
            <person name="Miyagawa K."/>
            <person name="Suzuki Y."/>
            <person name="Kubo T."/>
            <person name="Oyama M."/>
            <person name="Kohara Y."/>
            <person name="Fujiyama A."/>
            <person name="Arakawa K."/>
            <person name="Katayama T."/>
            <person name="Toyoda A."/>
            <person name="Kunieda T."/>
        </authorList>
    </citation>
    <scope>NUCLEOTIDE SEQUENCE [LARGE SCALE GENOMIC DNA]</scope>
    <source>
        <strain evidence="3 4">YOKOZUNA-1</strain>
    </source>
</reference>
<protein>
    <recommendedName>
        <fullName evidence="5">EamA domain-containing protein</fullName>
    </recommendedName>
</protein>
<dbReference type="PANTHER" id="PTHR19346:SF4">
    <property type="entry name" value="SUGAR PHOSPHATE TRANSPORTER DOMAIN-CONTAINING PROTEIN"/>
    <property type="match status" value="1"/>
</dbReference>
<keyword evidence="4" id="KW-1185">Reference proteome</keyword>
<evidence type="ECO:0000256" key="1">
    <source>
        <dbReference type="SAM" id="MobiDB-lite"/>
    </source>
</evidence>
<dbReference type="OrthoDB" id="10062838at2759"/>
<gene>
    <name evidence="3" type="primary">RvY_14986-1</name>
    <name evidence="3" type="synonym">RvY_14986.1</name>
    <name evidence="3" type="ORF">RvY_14986</name>
</gene>
<evidence type="ECO:0000256" key="2">
    <source>
        <dbReference type="SAM" id="Phobius"/>
    </source>
</evidence>
<evidence type="ECO:0000313" key="3">
    <source>
        <dbReference type="EMBL" id="GAV04756.1"/>
    </source>
</evidence>
<feature type="compositionally biased region" description="Basic and acidic residues" evidence="1">
    <location>
        <begin position="18"/>
        <end position="38"/>
    </location>
</feature>
<dbReference type="EMBL" id="BDGG01000011">
    <property type="protein sequence ID" value="GAV04756.1"/>
    <property type="molecule type" value="Genomic_DNA"/>
</dbReference>
<feature type="transmembrane region" description="Helical" evidence="2">
    <location>
        <begin position="350"/>
        <end position="367"/>
    </location>
</feature>
<keyword evidence="2" id="KW-0472">Membrane</keyword>
<feature type="transmembrane region" description="Helical" evidence="2">
    <location>
        <begin position="171"/>
        <end position="192"/>
    </location>
</feature>
<evidence type="ECO:0008006" key="5">
    <source>
        <dbReference type="Google" id="ProtNLM"/>
    </source>
</evidence>
<name>A0A1D1VUZ3_RAMVA</name>
<keyword evidence="2" id="KW-0812">Transmembrane</keyword>
<accession>A0A1D1VUZ3</accession>
<dbReference type="AlphaFoldDB" id="A0A1D1VUZ3"/>
<sequence length="408" mass="45420">MEMPNSRKGSKKLNRSTTSEEKPVKRSDKPIFNKEGRRKPQTESLSSWKFGIGCVYTVSVALFQGFLFNVVKRSATPTFYAPAFVIWFRCLFRAFVFPIYALLRWKVFPGGDKASAGDSLSAVIRDGEKLYGDSQGPTRKFWRDMIFCVSLMIGSQWLSFLPMFAAREPGVLAALSTISIPLLYLISTLVFGNGLSSAKLPTPAILNLAGVSLLCLVEINMNPRWREALVMLVGGLFTASLQVAFRAKFRGRGGLAGLYFYVSLAASLMVLLMWPLVMYLKWTGIEYWDVRSLPWGQLITTSTMAMSVISIVNAAVVHLPQAFTSLHMLLIIPSAYWWERVFAGRQASSVELAGVAMAFAGGVGMVLKDLDWTRTKGQLGRLVTPWTQMLITFTGMGITAKRQKQKRL</sequence>
<feature type="region of interest" description="Disordered" evidence="1">
    <location>
        <begin position="1"/>
        <end position="38"/>
    </location>
</feature>
<comment type="caution">
    <text evidence="3">The sequence shown here is derived from an EMBL/GenBank/DDBJ whole genome shotgun (WGS) entry which is preliminary data.</text>
</comment>
<feature type="transmembrane region" description="Helical" evidence="2">
    <location>
        <begin position="228"/>
        <end position="245"/>
    </location>
</feature>
<evidence type="ECO:0000313" key="4">
    <source>
        <dbReference type="Proteomes" id="UP000186922"/>
    </source>
</evidence>
<keyword evidence="2" id="KW-1133">Transmembrane helix</keyword>
<feature type="transmembrane region" description="Helical" evidence="2">
    <location>
        <begin position="47"/>
        <end position="67"/>
    </location>
</feature>
<feature type="transmembrane region" description="Helical" evidence="2">
    <location>
        <begin position="297"/>
        <end position="319"/>
    </location>
</feature>
<proteinExistence type="predicted"/>
<dbReference type="Proteomes" id="UP000186922">
    <property type="component" value="Unassembled WGS sequence"/>
</dbReference>
<organism evidence="3 4">
    <name type="scientific">Ramazzottius varieornatus</name>
    <name type="common">Water bear</name>
    <name type="synonym">Tardigrade</name>
    <dbReference type="NCBI Taxonomy" id="947166"/>
    <lineage>
        <taxon>Eukaryota</taxon>
        <taxon>Metazoa</taxon>
        <taxon>Ecdysozoa</taxon>
        <taxon>Tardigrada</taxon>
        <taxon>Eutardigrada</taxon>
        <taxon>Parachela</taxon>
        <taxon>Hypsibioidea</taxon>
        <taxon>Ramazzottiidae</taxon>
        <taxon>Ramazzottius</taxon>
    </lineage>
</organism>
<feature type="transmembrane region" description="Helical" evidence="2">
    <location>
        <begin position="79"/>
        <end position="103"/>
    </location>
</feature>
<feature type="transmembrane region" description="Helical" evidence="2">
    <location>
        <begin position="379"/>
        <end position="400"/>
    </location>
</feature>